<organism evidence="2 3">
    <name type="scientific">Collinsella aerofaciens</name>
    <dbReference type="NCBI Taxonomy" id="74426"/>
    <lineage>
        <taxon>Bacteria</taxon>
        <taxon>Bacillati</taxon>
        <taxon>Actinomycetota</taxon>
        <taxon>Coriobacteriia</taxon>
        <taxon>Coriobacteriales</taxon>
        <taxon>Coriobacteriaceae</taxon>
        <taxon>Collinsella</taxon>
    </lineage>
</organism>
<evidence type="ECO:0000259" key="1">
    <source>
        <dbReference type="Pfam" id="PF01935"/>
    </source>
</evidence>
<dbReference type="InterPro" id="IPR027417">
    <property type="entry name" value="P-loop_NTPase"/>
</dbReference>
<dbReference type="Proteomes" id="UP000095454">
    <property type="component" value="Unassembled WGS sequence"/>
</dbReference>
<dbReference type="EMBL" id="CZAQ01000038">
    <property type="protein sequence ID" value="CUP33210.1"/>
    <property type="molecule type" value="Genomic_DNA"/>
</dbReference>
<dbReference type="CDD" id="cd01127">
    <property type="entry name" value="TrwB_TraG_TraD_VirD4"/>
    <property type="match status" value="1"/>
</dbReference>
<dbReference type="PANTHER" id="PTHR42957">
    <property type="entry name" value="HELICASE MJ1565-RELATED"/>
    <property type="match status" value="1"/>
</dbReference>
<proteinExistence type="predicted"/>
<dbReference type="PANTHER" id="PTHR42957:SF1">
    <property type="entry name" value="HELICASE MJ1565-RELATED"/>
    <property type="match status" value="1"/>
</dbReference>
<dbReference type="SUPFAM" id="SSF52540">
    <property type="entry name" value="P-loop containing nucleoside triphosphate hydrolases"/>
    <property type="match status" value="1"/>
</dbReference>
<sequence>MTNEVPNPGWLIGTICYMDQEKIRLRASRSDFSDRMLDGEPRHLNGLNQYLFSYLSISTKIIFRVTSVEEAERPYSDQPSSRFSTSYIFTAVPIGEIEGSSYVPGVVDLPMVGSNVYACDESILKRVFCVREGVEIGSLAGYDSVRPTFDIDSLFSGHLAILGNTGSGKSSTARLLLDRAASLLDAEDALDAEPRFFVFDLHGDYDFLTRGGYGCTRRIGADEYHLAPGELSMDDWSAILDPSRRIQKPLLERAVRYSHLNEEGKKKLFAAFAYTAIRDTSIDSHAARKFQVSKYYQPIEGELNKILERESGPFSRPQTAHNLLVSFNLEYGNISKDVVEGLESLLKEFIEDEYMSDGLPNIERILCEYEKPKSEVSISDVVDALDFVFDEEEVRGNRQIRSYSEGLVTQLRNLRERYSQDLFSLERGESIAALLNKGHGILVLDVSQIIDESGLKLFSHYVARTLFQASLDAGRGSSTPIYLIFDEAHRYIRDADLTDDSVFNRIAREGRKFGIYLTAISQIPSELSRVVLSQTGTFIIHRIQNSYDLDYVRRNIPSISNGQVMRLPAFAPGTATALGSSITVPLELQIDDDFADETPTIRMMKSNRIR</sequence>
<accession>A0A174MG96</accession>
<dbReference type="RefSeq" id="WP_055252479.1">
    <property type="nucleotide sequence ID" value="NZ_CABIXX010000038.1"/>
</dbReference>
<gene>
    <name evidence="2" type="ORF">ERS852514_01731</name>
</gene>
<evidence type="ECO:0000313" key="3">
    <source>
        <dbReference type="Proteomes" id="UP000095454"/>
    </source>
</evidence>
<dbReference type="Gene3D" id="3.40.50.300">
    <property type="entry name" value="P-loop containing nucleotide triphosphate hydrolases"/>
    <property type="match status" value="2"/>
</dbReference>
<dbReference type="InterPro" id="IPR002789">
    <property type="entry name" value="HerA_central"/>
</dbReference>
<evidence type="ECO:0000313" key="2">
    <source>
        <dbReference type="EMBL" id="CUP33210.1"/>
    </source>
</evidence>
<name>A0A174MG96_9ACTN</name>
<dbReference type="Pfam" id="PF01935">
    <property type="entry name" value="DUF87"/>
    <property type="match status" value="1"/>
</dbReference>
<dbReference type="AlphaFoldDB" id="A0A174MG96"/>
<feature type="domain" description="Helicase HerA central" evidence="1">
    <location>
        <begin position="134"/>
        <end position="289"/>
    </location>
</feature>
<protein>
    <submittedName>
        <fullName evidence="2">Type IV secretory pathway, VirB4 components</fullName>
    </submittedName>
</protein>
<reference evidence="2 3" key="1">
    <citation type="submission" date="2015-09" db="EMBL/GenBank/DDBJ databases">
        <authorList>
            <consortium name="Pathogen Informatics"/>
        </authorList>
    </citation>
    <scope>NUCLEOTIDE SEQUENCE [LARGE SCALE GENOMIC DNA]</scope>
    <source>
        <strain evidence="2 3">2789STDY5834902</strain>
    </source>
</reference>
<dbReference type="InterPro" id="IPR008571">
    <property type="entry name" value="HerA-like"/>
</dbReference>